<keyword evidence="9" id="KW-1185">Reference proteome</keyword>
<dbReference type="InterPro" id="IPR044640">
    <property type="entry name" value="RU2A"/>
</dbReference>
<evidence type="ECO:0000256" key="7">
    <source>
        <dbReference type="SAM" id="MobiDB-lite"/>
    </source>
</evidence>
<dbReference type="GO" id="GO:0005686">
    <property type="term" value="C:U2 snRNP"/>
    <property type="evidence" value="ECO:0007669"/>
    <property type="project" value="TreeGrafter"/>
</dbReference>
<dbReference type="InterPro" id="IPR032675">
    <property type="entry name" value="LRR_dom_sf"/>
</dbReference>
<comment type="similarity">
    <text evidence="5">Belongs to the U2 small nuclear ribonucleoprotein A family.</text>
</comment>
<protein>
    <recommendedName>
        <fullName evidence="6">U2 small nuclear ribonucleoprotein A'</fullName>
    </recommendedName>
</protein>
<dbReference type="Pfam" id="PF14580">
    <property type="entry name" value="LRR_9"/>
    <property type="match status" value="2"/>
</dbReference>
<keyword evidence="4" id="KW-0539">Nucleus</keyword>
<evidence type="ECO:0000256" key="2">
    <source>
        <dbReference type="ARBA" id="ARBA00022614"/>
    </source>
</evidence>
<evidence type="ECO:0000256" key="1">
    <source>
        <dbReference type="ARBA" id="ARBA00004123"/>
    </source>
</evidence>
<evidence type="ECO:0000256" key="4">
    <source>
        <dbReference type="ARBA" id="ARBA00023242"/>
    </source>
</evidence>
<evidence type="ECO:0000313" key="8">
    <source>
        <dbReference type="EMBL" id="PSR78507.1"/>
    </source>
</evidence>
<keyword evidence="2" id="KW-0433">Leucine-rich repeat</keyword>
<name>A0A2T2ZWJ6_9PEZI</name>
<feature type="compositionally biased region" description="Polar residues" evidence="7">
    <location>
        <begin position="219"/>
        <end position="232"/>
    </location>
</feature>
<accession>A0A2T2ZWJ6</accession>
<dbReference type="Gene3D" id="3.80.10.10">
    <property type="entry name" value="Ribonuclease Inhibitor"/>
    <property type="match status" value="1"/>
</dbReference>
<dbReference type="GO" id="GO:0000398">
    <property type="term" value="P:mRNA splicing, via spliceosome"/>
    <property type="evidence" value="ECO:0007669"/>
    <property type="project" value="InterPro"/>
</dbReference>
<dbReference type="FunFam" id="3.80.10.10:FF:000026">
    <property type="entry name" value="U2 small nuclear ribonucleoprotein A"/>
    <property type="match status" value="1"/>
</dbReference>
<evidence type="ECO:0000313" key="9">
    <source>
        <dbReference type="Proteomes" id="UP000241462"/>
    </source>
</evidence>
<evidence type="ECO:0000256" key="5">
    <source>
        <dbReference type="ARBA" id="ARBA00024196"/>
    </source>
</evidence>
<dbReference type="FunCoup" id="A0A2T2ZWJ6">
    <property type="interactions" value="1216"/>
</dbReference>
<dbReference type="GO" id="GO:0030620">
    <property type="term" value="F:U2 snRNA binding"/>
    <property type="evidence" value="ECO:0007669"/>
    <property type="project" value="InterPro"/>
</dbReference>
<dbReference type="InParanoid" id="A0A2T2ZWJ6"/>
<dbReference type="EMBL" id="KZ678603">
    <property type="protein sequence ID" value="PSR78507.1"/>
    <property type="molecule type" value="Genomic_DNA"/>
</dbReference>
<feature type="compositionally biased region" description="Basic and acidic residues" evidence="7">
    <location>
        <begin position="238"/>
        <end position="248"/>
    </location>
</feature>
<dbReference type="Proteomes" id="UP000241462">
    <property type="component" value="Unassembled WGS sequence"/>
</dbReference>
<dbReference type="SUPFAM" id="SSF52058">
    <property type="entry name" value="L domain-like"/>
    <property type="match status" value="1"/>
</dbReference>
<sequence>MVRLTADLINNSLSYLNPLKERELDLRGHRIPTIENLGVAGPQDAIDFTDNDIQILGNFPLSPRIRTLLLARNRIASIQPTLPNSIPNLTSLVLASNQLAELADLDVLGKFARLTHLVLVDNPVTKKEVRLAVNFFGFGGTDWISCRANNENARQMKLTGVWESQNYRYWVVWRCPTVRFLDYQKVKQAERTKAEELFGTIEEPTELASKLMGIKSSSFSAPAANGSATSGSRAKRLKLTDKEKQRLQDRIKKAGSLEEIIRLEKDLEEGRLPPGVMDADVMEE</sequence>
<organism evidence="8 9">
    <name type="scientific">Coniella lustricola</name>
    <dbReference type="NCBI Taxonomy" id="2025994"/>
    <lineage>
        <taxon>Eukaryota</taxon>
        <taxon>Fungi</taxon>
        <taxon>Dikarya</taxon>
        <taxon>Ascomycota</taxon>
        <taxon>Pezizomycotina</taxon>
        <taxon>Sordariomycetes</taxon>
        <taxon>Sordariomycetidae</taxon>
        <taxon>Diaporthales</taxon>
        <taxon>Schizoparmaceae</taxon>
        <taxon>Coniella</taxon>
    </lineage>
</organism>
<dbReference type="STRING" id="2025994.A0A2T2ZWJ6"/>
<feature type="region of interest" description="Disordered" evidence="7">
    <location>
        <begin position="219"/>
        <end position="248"/>
    </location>
</feature>
<gene>
    <name evidence="8" type="ORF">BD289DRAFT_485991</name>
</gene>
<dbReference type="OrthoDB" id="433501at2759"/>
<proteinExistence type="inferred from homology"/>
<dbReference type="InterPro" id="IPR001611">
    <property type="entry name" value="Leu-rich_rpt"/>
</dbReference>
<dbReference type="PANTHER" id="PTHR10552">
    <property type="entry name" value="U2 SMALL NUCLEAR RIBONUCLEOPROTEIN A"/>
    <property type="match status" value="1"/>
</dbReference>
<dbReference type="PROSITE" id="PS51450">
    <property type="entry name" value="LRR"/>
    <property type="match status" value="1"/>
</dbReference>
<dbReference type="PANTHER" id="PTHR10552:SF6">
    <property type="entry name" value="U2 SMALL NUCLEAR RIBONUCLEOPROTEIN A"/>
    <property type="match status" value="1"/>
</dbReference>
<evidence type="ECO:0000256" key="3">
    <source>
        <dbReference type="ARBA" id="ARBA00022737"/>
    </source>
</evidence>
<reference evidence="8 9" key="1">
    <citation type="journal article" date="2018" name="Mycol. Prog.">
        <title>Coniella lustricola, a new species from submerged detritus.</title>
        <authorList>
            <person name="Raudabaugh D.B."/>
            <person name="Iturriaga T."/>
            <person name="Carver A."/>
            <person name="Mondo S."/>
            <person name="Pangilinan J."/>
            <person name="Lipzen A."/>
            <person name="He G."/>
            <person name="Amirebrahimi M."/>
            <person name="Grigoriev I.V."/>
            <person name="Miller A.N."/>
        </authorList>
    </citation>
    <scope>NUCLEOTIDE SEQUENCE [LARGE SCALE GENOMIC DNA]</scope>
    <source>
        <strain evidence="8 9">B22-T-1</strain>
    </source>
</reference>
<keyword evidence="3" id="KW-0677">Repeat</keyword>
<dbReference type="AlphaFoldDB" id="A0A2T2ZWJ6"/>
<comment type="subcellular location">
    <subcellularLocation>
        <location evidence="1">Nucleus</location>
    </subcellularLocation>
</comment>
<evidence type="ECO:0000256" key="6">
    <source>
        <dbReference type="ARBA" id="ARBA00024238"/>
    </source>
</evidence>